<dbReference type="OrthoDB" id="6402862at2"/>
<keyword evidence="8" id="KW-1185">Reference proteome</keyword>
<sequence>MTYNVVSTIYNSPHWFFLILSGILLIVELLGTSGYSLWSGVSAFFVAIIAWIIPLSWTFLWIIFAILTMVTAYVWFLWLKHKNMNQSKKRALNQPKSDLIGIKTVVVEAITNGNGRVKINDGTWMATSDQNLAVGERVVVVDVDGLILKVNKIQ</sequence>
<dbReference type="Pfam" id="PF01957">
    <property type="entry name" value="NfeD"/>
    <property type="match status" value="1"/>
</dbReference>
<reference evidence="7 8" key="1">
    <citation type="journal article" date="2014" name="Appl. Environ. Microbiol.">
        <title>Gut symbionts from distinct hosts exhibit genotoxic activity via divergent colibactin biosynthetic pathways.</title>
        <authorList>
            <person name="Engel P."/>
            <person name="Vizcaino M.I."/>
            <person name="Crawford J.M."/>
        </authorList>
    </citation>
    <scope>NUCLEOTIDE SEQUENCE [LARGE SCALE GENOMIC DNA]</scope>
    <source>
        <strain evidence="7 8">PEB0191</strain>
    </source>
</reference>
<keyword evidence="3 5" id="KW-1133">Transmembrane helix</keyword>
<dbReference type="InterPro" id="IPR012340">
    <property type="entry name" value="NA-bd_OB-fold"/>
</dbReference>
<comment type="subcellular location">
    <subcellularLocation>
        <location evidence="1">Membrane</location>
        <topology evidence="1">Multi-pass membrane protein</topology>
    </subcellularLocation>
</comment>
<feature type="transmembrane region" description="Helical" evidence="5">
    <location>
        <begin position="37"/>
        <end position="53"/>
    </location>
</feature>
<name>A0A0A7RYG6_FRIPE</name>
<feature type="transmembrane region" description="Helical" evidence="5">
    <location>
        <begin position="59"/>
        <end position="79"/>
    </location>
</feature>
<dbReference type="EMBL" id="CP009056">
    <property type="protein sequence ID" value="AJA44293.1"/>
    <property type="molecule type" value="Genomic_DNA"/>
</dbReference>
<dbReference type="RefSeq" id="WP_039103694.1">
    <property type="nucleotide sequence ID" value="NZ_CP009056.1"/>
</dbReference>
<dbReference type="HOGENOM" id="CLU_116732_4_0_6"/>
<dbReference type="InterPro" id="IPR052165">
    <property type="entry name" value="Membrane_assoc_protease"/>
</dbReference>
<dbReference type="STRING" id="1267021.FPB0191_00461"/>
<keyword evidence="7" id="KW-0378">Hydrolase</keyword>
<dbReference type="PANTHER" id="PTHR33507:SF3">
    <property type="entry name" value="INNER MEMBRANE PROTEIN YBBJ"/>
    <property type="match status" value="1"/>
</dbReference>
<proteinExistence type="predicted"/>
<dbReference type="GO" id="GO:0005886">
    <property type="term" value="C:plasma membrane"/>
    <property type="evidence" value="ECO:0007669"/>
    <property type="project" value="TreeGrafter"/>
</dbReference>
<evidence type="ECO:0000256" key="1">
    <source>
        <dbReference type="ARBA" id="ARBA00004141"/>
    </source>
</evidence>
<accession>A0A0A7RYG6</accession>
<keyword evidence="2 5" id="KW-0812">Transmembrane</keyword>
<evidence type="ECO:0000256" key="4">
    <source>
        <dbReference type="ARBA" id="ARBA00023136"/>
    </source>
</evidence>
<feature type="domain" description="NfeD-like C-terminal" evidence="6">
    <location>
        <begin position="98"/>
        <end position="152"/>
    </location>
</feature>
<evidence type="ECO:0000313" key="7">
    <source>
        <dbReference type="EMBL" id="AJA44293.1"/>
    </source>
</evidence>
<protein>
    <submittedName>
        <fullName evidence="7">Membrane protein implicated in regulation of membrane protease activity</fullName>
    </submittedName>
</protein>
<evidence type="ECO:0000256" key="3">
    <source>
        <dbReference type="ARBA" id="ARBA00022989"/>
    </source>
</evidence>
<evidence type="ECO:0000259" key="6">
    <source>
        <dbReference type="Pfam" id="PF01957"/>
    </source>
</evidence>
<dbReference type="GO" id="GO:0006508">
    <property type="term" value="P:proteolysis"/>
    <property type="evidence" value="ECO:0007669"/>
    <property type="project" value="UniProtKB-KW"/>
</dbReference>
<dbReference type="AlphaFoldDB" id="A0A0A7RYG6"/>
<dbReference type="SUPFAM" id="SSF141322">
    <property type="entry name" value="NfeD domain-like"/>
    <property type="match status" value="1"/>
</dbReference>
<dbReference type="Gene3D" id="2.40.50.140">
    <property type="entry name" value="Nucleic acid-binding proteins"/>
    <property type="match status" value="1"/>
</dbReference>
<dbReference type="GO" id="GO:0008233">
    <property type="term" value="F:peptidase activity"/>
    <property type="evidence" value="ECO:0007669"/>
    <property type="project" value="UniProtKB-KW"/>
</dbReference>
<organism evidence="7 8">
    <name type="scientific">Frischella perrara</name>
    <dbReference type="NCBI Taxonomy" id="1267021"/>
    <lineage>
        <taxon>Bacteria</taxon>
        <taxon>Pseudomonadati</taxon>
        <taxon>Pseudomonadota</taxon>
        <taxon>Gammaproteobacteria</taxon>
        <taxon>Orbales</taxon>
        <taxon>Orbaceae</taxon>
        <taxon>Frischella</taxon>
    </lineage>
</organism>
<keyword evidence="7" id="KW-0645">Protease</keyword>
<gene>
    <name evidence="7" type="ORF">FPB0191_00461</name>
</gene>
<dbReference type="InterPro" id="IPR002810">
    <property type="entry name" value="NfeD-like_C"/>
</dbReference>
<evidence type="ECO:0000256" key="5">
    <source>
        <dbReference type="SAM" id="Phobius"/>
    </source>
</evidence>
<keyword evidence="4 5" id="KW-0472">Membrane</keyword>
<dbReference type="PANTHER" id="PTHR33507">
    <property type="entry name" value="INNER MEMBRANE PROTEIN YBBJ"/>
    <property type="match status" value="1"/>
</dbReference>
<evidence type="ECO:0000256" key="2">
    <source>
        <dbReference type="ARBA" id="ARBA00022692"/>
    </source>
</evidence>
<dbReference type="Proteomes" id="UP000030901">
    <property type="component" value="Chromosome"/>
</dbReference>
<evidence type="ECO:0000313" key="8">
    <source>
        <dbReference type="Proteomes" id="UP000030901"/>
    </source>
</evidence>
<feature type="transmembrane region" description="Helical" evidence="5">
    <location>
        <begin position="12"/>
        <end position="30"/>
    </location>
</feature>
<dbReference type="KEGG" id="fpp:FPB0191_00461"/>